<name>A0A8E2DPB4_9APHY</name>
<evidence type="ECO:0000313" key="3">
    <source>
        <dbReference type="Proteomes" id="UP000250043"/>
    </source>
</evidence>
<feature type="compositionally biased region" description="Polar residues" evidence="1">
    <location>
        <begin position="441"/>
        <end position="460"/>
    </location>
</feature>
<feature type="compositionally biased region" description="Polar residues" evidence="1">
    <location>
        <begin position="803"/>
        <end position="812"/>
    </location>
</feature>
<feature type="compositionally biased region" description="Polar residues" evidence="1">
    <location>
        <begin position="238"/>
        <end position="255"/>
    </location>
</feature>
<feature type="compositionally biased region" description="Polar residues" evidence="1">
    <location>
        <begin position="26"/>
        <end position="85"/>
    </location>
</feature>
<keyword evidence="3" id="KW-1185">Reference proteome</keyword>
<feature type="region of interest" description="Disordered" evidence="1">
    <location>
        <begin position="487"/>
        <end position="546"/>
    </location>
</feature>
<feature type="compositionally biased region" description="Basic and acidic residues" evidence="1">
    <location>
        <begin position="380"/>
        <end position="391"/>
    </location>
</feature>
<feature type="compositionally biased region" description="Low complexity" evidence="1">
    <location>
        <begin position="295"/>
        <end position="312"/>
    </location>
</feature>
<feature type="compositionally biased region" description="Low complexity" evidence="1">
    <location>
        <begin position="492"/>
        <end position="518"/>
    </location>
</feature>
<feature type="compositionally biased region" description="Polar residues" evidence="1">
    <location>
        <begin position="706"/>
        <end position="715"/>
    </location>
</feature>
<dbReference type="EMBL" id="KV722357">
    <property type="protein sequence ID" value="OCH93271.1"/>
    <property type="molecule type" value="Genomic_DNA"/>
</dbReference>
<feature type="compositionally biased region" description="Basic and acidic residues" evidence="1">
    <location>
        <begin position="86"/>
        <end position="96"/>
    </location>
</feature>
<feature type="compositionally biased region" description="Basic and acidic residues" evidence="1">
    <location>
        <begin position="195"/>
        <end position="212"/>
    </location>
</feature>
<reference evidence="2 3" key="1">
    <citation type="submission" date="2016-07" db="EMBL/GenBank/DDBJ databases">
        <title>Draft genome of the white-rot fungus Obba rivulosa 3A-2.</title>
        <authorList>
            <consortium name="DOE Joint Genome Institute"/>
            <person name="Miettinen O."/>
            <person name="Riley R."/>
            <person name="Acob R."/>
            <person name="Barry K."/>
            <person name="Cullen D."/>
            <person name="De Vries R."/>
            <person name="Hainaut M."/>
            <person name="Hatakka A."/>
            <person name="Henrissat B."/>
            <person name="Hilden K."/>
            <person name="Kuo R."/>
            <person name="Labutti K."/>
            <person name="Lipzen A."/>
            <person name="Makela M.R."/>
            <person name="Sandor L."/>
            <person name="Spatafora J.W."/>
            <person name="Grigoriev I.V."/>
            <person name="Hibbett D.S."/>
        </authorList>
    </citation>
    <scope>NUCLEOTIDE SEQUENCE [LARGE SCALE GENOMIC DNA]</scope>
    <source>
        <strain evidence="2 3">3A-2</strain>
    </source>
</reference>
<feature type="compositionally biased region" description="Polar residues" evidence="1">
    <location>
        <begin position="408"/>
        <end position="425"/>
    </location>
</feature>
<accession>A0A8E2DPB4</accession>
<dbReference type="OrthoDB" id="3243310at2759"/>
<gene>
    <name evidence="2" type="ORF">OBBRIDRAFT_725125</name>
</gene>
<feature type="region of interest" description="Disordered" evidence="1">
    <location>
        <begin position="796"/>
        <end position="830"/>
    </location>
</feature>
<dbReference type="AlphaFoldDB" id="A0A8E2DPB4"/>
<feature type="compositionally biased region" description="Basic and acidic residues" evidence="1">
    <location>
        <begin position="226"/>
        <end position="237"/>
    </location>
</feature>
<feature type="region of interest" description="Disordered" evidence="1">
    <location>
        <begin position="1"/>
        <end position="116"/>
    </location>
</feature>
<organism evidence="2 3">
    <name type="scientific">Obba rivulosa</name>
    <dbReference type="NCBI Taxonomy" id="1052685"/>
    <lineage>
        <taxon>Eukaryota</taxon>
        <taxon>Fungi</taxon>
        <taxon>Dikarya</taxon>
        <taxon>Basidiomycota</taxon>
        <taxon>Agaricomycotina</taxon>
        <taxon>Agaricomycetes</taxon>
        <taxon>Polyporales</taxon>
        <taxon>Gelatoporiaceae</taxon>
        <taxon>Obba</taxon>
    </lineage>
</organism>
<feature type="compositionally biased region" description="Acidic residues" evidence="1">
    <location>
        <begin position="816"/>
        <end position="830"/>
    </location>
</feature>
<dbReference type="Proteomes" id="UP000250043">
    <property type="component" value="Unassembled WGS sequence"/>
</dbReference>
<feature type="region of interest" description="Disordered" evidence="1">
    <location>
        <begin position="705"/>
        <end position="779"/>
    </location>
</feature>
<feature type="region of interest" description="Disordered" evidence="1">
    <location>
        <begin position="577"/>
        <end position="601"/>
    </location>
</feature>
<sequence length="1019" mass="110919">MQNPAPRELSPSPSIRERQRAMKAHSMSSVPTLGQQALVSPGQQATHTQGQQPSPTVSNGSHQSQRTPPATSRISPTAAKVSTSMHIRDGSLDRTKTPPPLLHSQSQPTVLHAHPRPLQRIAPPQFLTQYQTADEKWQVTEELMMEIERADLQQTAQGQFSHPAGTSGVAYAGGASSSGGTLHFAQILTSVPKDPAVERVRASDRSSPKEQDSGNSSGGAGTGKRQSRESPITRDRSGTVSSITHSADGRTSNRSPEYRGSPQYTTPMTTPSERTATYTQYIPEGYSAVNSQGQPSAVPRKPVPAAAAASDANVDRLTPPAKAVSNTPPLQAAVAPRPPDRSLPVQEEPEEDVSHDFGEEGSEYQDTHHAPPSTSPAHGQRYDSRREHVAQTEDDDDETLNEEAEQHLQASKSGEDSSSGFTPRSPSAVLPEHPHDAHFAGSSQARASPNGQYTQANGDYQKTIRVKNRVGSTDQIGMRSFDPTIFEREVNSLRGPASGSPSGGSRQQPSQSQLPAQPDGSRQQYGQYETPRQRDTSHSSGQPAAYAKVHPAQMQYPDDLQNFFDDPTSAYIRSYLQSPGARPNAPIPPTPQTHTAAPSPSPMISAMQSEFESRPIGSPYPYPFTHIRRATVNLPPQAPSSSYVDMNDPQKVREQLARQMQIYAMNNGLTQYSDSAFSPSSTPFPGPHYNPWTFVPAAAHAHGATSVMSMRSSPSHEPVPLPPPPPMRGRGLRRRDQTVNLRTQQIVGRAGHRFKPPPRVDSTQPRETSPEPSSGEETAGERLLDQYAAQGAADITEPPLSALYTNGDTLSPATEEGGEWVDEEEEGGEEDLLQLEFHPSYVNNPKRRRRRFETRWDALTQAFQALDRETDSTLVLMASPSHTGKLYALTSRSLRRDPSLYNSPALASMRGAFQHIAAQRRVARSKRISLAERLSSRSGSSADGSLGNGELREEDLRKALEAALGSLGELGRLYEERESRWKDEMRQLTEDRGKVELLLRQALGPAQVNGHNGVNGRGG</sequence>
<evidence type="ECO:0000313" key="2">
    <source>
        <dbReference type="EMBL" id="OCH93271.1"/>
    </source>
</evidence>
<evidence type="ECO:0000256" key="1">
    <source>
        <dbReference type="SAM" id="MobiDB-lite"/>
    </source>
</evidence>
<feature type="region of interest" description="Disordered" evidence="1">
    <location>
        <begin position="193"/>
        <end position="468"/>
    </location>
</feature>
<feature type="compositionally biased region" description="Polar residues" evidence="1">
    <location>
        <begin position="262"/>
        <end position="280"/>
    </location>
</feature>
<feature type="compositionally biased region" description="Acidic residues" evidence="1">
    <location>
        <begin position="392"/>
        <end position="403"/>
    </location>
</feature>
<protein>
    <submittedName>
        <fullName evidence="2">Uncharacterized protein</fullName>
    </submittedName>
</protein>
<feature type="compositionally biased region" description="Pro residues" evidence="1">
    <location>
        <begin position="717"/>
        <end position="727"/>
    </location>
</feature>
<proteinExistence type="predicted"/>